<evidence type="ECO:0000313" key="2">
    <source>
        <dbReference type="Proteomes" id="UP000184383"/>
    </source>
</evidence>
<name>A0A1L9R9N6_ASPWE</name>
<accession>A0A1L9R9N6</accession>
<protein>
    <submittedName>
        <fullName evidence="1">Uncharacterized protein</fullName>
    </submittedName>
</protein>
<dbReference type="GeneID" id="63752425"/>
<proteinExistence type="predicted"/>
<dbReference type="RefSeq" id="XP_040685318.1">
    <property type="nucleotide sequence ID" value="XM_040836577.1"/>
</dbReference>
<dbReference type="VEuPathDB" id="FungiDB:ASPWEDRAFT_45610"/>
<sequence length="124" mass="14527">MLLRALKPAFILFCDVRITTDLENLAILRRVKRTLTQFTNSHPSIAKLNRLDLFIKLCMSIESESADAFEAVWKFWPIEYIRGLSRELFRSVDQDMALSLLKMEPSLEWLDMDFNGILDGMDRR</sequence>
<organism evidence="1 2">
    <name type="scientific">Aspergillus wentii DTO 134E9</name>
    <dbReference type="NCBI Taxonomy" id="1073089"/>
    <lineage>
        <taxon>Eukaryota</taxon>
        <taxon>Fungi</taxon>
        <taxon>Dikarya</taxon>
        <taxon>Ascomycota</taxon>
        <taxon>Pezizomycotina</taxon>
        <taxon>Eurotiomycetes</taxon>
        <taxon>Eurotiomycetidae</taxon>
        <taxon>Eurotiales</taxon>
        <taxon>Aspergillaceae</taxon>
        <taxon>Aspergillus</taxon>
        <taxon>Aspergillus subgen. Cremei</taxon>
    </lineage>
</organism>
<keyword evidence="2" id="KW-1185">Reference proteome</keyword>
<evidence type="ECO:0000313" key="1">
    <source>
        <dbReference type="EMBL" id="OJJ31641.1"/>
    </source>
</evidence>
<dbReference type="AlphaFoldDB" id="A0A1L9R9N6"/>
<dbReference type="Proteomes" id="UP000184383">
    <property type="component" value="Unassembled WGS sequence"/>
</dbReference>
<gene>
    <name evidence="1" type="ORF">ASPWEDRAFT_45610</name>
</gene>
<dbReference type="EMBL" id="KV878216">
    <property type="protein sequence ID" value="OJJ31641.1"/>
    <property type="molecule type" value="Genomic_DNA"/>
</dbReference>
<reference evidence="2" key="1">
    <citation type="journal article" date="2017" name="Genome Biol.">
        <title>Comparative genomics reveals high biological diversity and specific adaptations in the industrially and medically important fungal genus Aspergillus.</title>
        <authorList>
            <person name="de Vries R.P."/>
            <person name="Riley R."/>
            <person name="Wiebenga A."/>
            <person name="Aguilar-Osorio G."/>
            <person name="Amillis S."/>
            <person name="Uchima C.A."/>
            <person name="Anderluh G."/>
            <person name="Asadollahi M."/>
            <person name="Askin M."/>
            <person name="Barry K."/>
            <person name="Battaglia E."/>
            <person name="Bayram O."/>
            <person name="Benocci T."/>
            <person name="Braus-Stromeyer S.A."/>
            <person name="Caldana C."/>
            <person name="Canovas D."/>
            <person name="Cerqueira G.C."/>
            <person name="Chen F."/>
            <person name="Chen W."/>
            <person name="Choi C."/>
            <person name="Clum A."/>
            <person name="Dos Santos R.A."/>
            <person name="Damasio A.R."/>
            <person name="Diallinas G."/>
            <person name="Emri T."/>
            <person name="Fekete E."/>
            <person name="Flipphi M."/>
            <person name="Freyberg S."/>
            <person name="Gallo A."/>
            <person name="Gournas C."/>
            <person name="Habgood R."/>
            <person name="Hainaut M."/>
            <person name="Harispe M.L."/>
            <person name="Henrissat B."/>
            <person name="Hilden K.S."/>
            <person name="Hope R."/>
            <person name="Hossain A."/>
            <person name="Karabika E."/>
            <person name="Karaffa L."/>
            <person name="Karanyi Z."/>
            <person name="Krasevec N."/>
            <person name="Kuo A."/>
            <person name="Kusch H."/>
            <person name="LaButti K."/>
            <person name="Lagendijk E.L."/>
            <person name="Lapidus A."/>
            <person name="Levasseur A."/>
            <person name="Lindquist E."/>
            <person name="Lipzen A."/>
            <person name="Logrieco A.F."/>
            <person name="MacCabe A."/>
            <person name="Maekelae M.R."/>
            <person name="Malavazi I."/>
            <person name="Melin P."/>
            <person name="Meyer V."/>
            <person name="Mielnichuk N."/>
            <person name="Miskei M."/>
            <person name="Molnar A.P."/>
            <person name="Mule G."/>
            <person name="Ngan C.Y."/>
            <person name="Orejas M."/>
            <person name="Orosz E."/>
            <person name="Ouedraogo J.P."/>
            <person name="Overkamp K.M."/>
            <person name="Park H.-S."/>
            <person name="Perrone G."/>
            <person name="Piumi F."/>
            <person name="Punt P.J."/>
            <person name="Ram A.F."/>
            <person name="Ramon A."/>
            <person name="Rauscher S."/>
            <person name="Record E."/>
            <person name="Riano-Pachon D.M."/>
            <person name="Robert V."/>
            <person name="Roehrig J."/>
            <person name="Ruller R."/>
            <person name="Salamov A."/>
            <person name="Salih N.S."/>
            <person name="Samson R.A."/>
            <person name="Sandor E."/>
            <person name="Sanguinetti M."/>
            <person name="Schuetze T."/>
            <person name="Sepcic K."/>
            <person name="Shelest E."/>
            <person name="Sherlock G."/>
            <person name="Sophianopoulou V."/>
            <person name="Squina F.M."/>
            <person name="Sun H."/>
            <person name="Susca A."/>
            <person name="Todd R.B."/>
            <person name="Tsang A."/>
            <person name="Unkles S.E."/>
            <person name="van de Wiele N."/>
            <person name="van Rossen-Uffink D."/>
            <person name="Oliveira J.V."/>
            <person name="Vesth T.C."/>
            <person name="Visser J."/>
            <person name="Yu J.-H."/>
            <person name="Zhou M."/>
            <person name="Andersen M.R."/>
            <person name="Archer D.B."/>
            <person name="Baker S.E."/>
            <person name="Benoit I."/>
            <person name="Brakhage A.A."/>
            <person name="Braus G.H."/>
            <person name="Fischer R."/>
            <person name="Frisvad J.C."/>
            <person name="Goldman G.H."/>
            <person name="Houbraken J."/>
            <person name="Oakley B."/>
            <person name="Pocsi I."/>
            <person name="Scazzocchio C."/>
            <person name="Seiboth B."/>
            <person name="vanKuyk P.A."/>
            <person name="Wortman J."/>
            <person name="Dyer P.S."/>
            <person name="Grigoriev I.V."/>
        </authorList>
    </citation>
    <scope>NUCLEOTIDE SEQUENCE [LARGE SCALE GENOMIC DNA]</scope>
    <source>
        <strain evidence="2">DTO 134E9</strain>
    </source>
</reference>